<keyword evidence="4" id="KW-0804">Transcription</keyword>
<dbReference type="GO" id="GO:0003700">
    <property type="term" value="F:DNA-binding transcription factor activity"/>
    <property type="evidence" value="ECO:0007669"/>
    <property type="project" value="InterPro"/>
</dbReference>
<dbReference type="Gene3D" id="1.10.10.10">
    <property type="entry name" value="Winged helix-like DNA-binding domain superfamily/Winged helix DNA-binding domain"/>
    <property type="match status" value="1"/>
</dbReference>
<accession>A0A4R6SGR8</accession>
<reference evidence="6 7" key="1">
    <citation type="submission" date="2019-03" db="EMBL/GenBank/DDBJ databases">
        <title>Genomic Encyclopedia of Type Strains, Phase IV (KMG-IV): sequencing the most valuable type-strain genomes for metagenomic binning, comparative biology and taxonomic classification.</title>
        <authorList>
            <person name="Goeker M."/>
        </authorList>
    </citation>
    <scope>NUCLEOTIDE SEQUENCE [LARGE SCALE GENOMIC DNA]</scope>
    <source>
        <strain evidence="6 7">DSM 45361</strain>
    </source>
</reference>
<dbReference type="AlphaFoldDB" id="A0A4R6SGR8"/>
<dbReference type="Gene3D" id="3.40.190.10">
    <property type="entry name" value="Periplasmic binding protein-like II"/>
    <property type="match status" value="2"/>
</dbReference>
<dbReference type="Pfam" id="PF00126">
    <property type="entry name" value="HTH_1"/>
    <property type="match status" value="1"/>
</dbReference>
<dbReference type="InterPro" id="IPR000847">
    <property type="entry name" value="LysR_HTH_N"/>
</dbReference>
<organism evidence="6 7">
    <name type="scientific">Labedaea rhizosphaerae</name>
    <dbReference type="NCBI Taxonomy" id="598644"/>
    <lineage>
        <taxon>Bacteria</taxon>
        <taxon>Bacillati</taxon>
        <taxon>Actinomycetota</taxon>
        <taxon>Actinomycetes</taxon>
        <taxon>Pseudonocardiales</taxon>
        <taxon>Pseudonocardiaceae</taxon>
        <taxon>Labedaea</taxon>
    </lineage>
</organism>
<dbReference type="InterPro" id="IPR005119">
    <property type="entry name" value="LysR_subst-bd"/>
</dbReference>
<proteinExistence type="inferred from homology"/>
<keyword evidence="3 6" id="KW-0238">DNA-binding</keyword>
<comment type="caution">
    <text evidence="6">The sequence shown here is derived from an EMBL/GenBank/DDBJ whole genome shotgun (WGS) entry which is preliminary data.</text>
</comment>
<dbReference type="SUPFAM" id="SSF46785">
    <property type="entry name" value="Winged helix' DNA-binding domain"/>
    <property type="match status" value="1"/>
</dbReference>
<keyword evidence="7" id="KW-1185">Reference proteome</keyword>
<comment type="similarity">
    <text evidence="1">Belongs to the LysR transcriptional regulatory family.</text>
</comment>
<feature type="domain" description="HTH lysR-type" evidence="5">
    <location>
        <begin position="1"/>
        <end position="53"/>
    </location>
</feature>
<name>A0A4R6SGR8_LABRH</name>
<evidence type="ECO:0000256" key="1">
    <source>
        <dbReference type="ARBA" id="ARBA00009437"/>
    </source>
</evidence>
<dbReference type="PRINTS" id="PR00039">
    <property type="entry name" value="HTHLYSR"/>
</dbReference>
<dbReference type="InterPro" id="IPR036388">
    <property type="entry name" value="WH-like_DNA-bd_sf"/>
</dbReference>
<dbReference type="PROSITE" id="PS50931">
    <property type="entry name" value="HTH_LYSR"/>
    <property type="match status" value="1"/>
</dbReference>
<dbReference type="PANTHER" id="PTHR30346">
    <property type="entry name" value="TRANSCRIPTIONAL DUAL REGULATOR HCAR-RELATED"/>
    <property type="match status" value="1"/>
</dbReference>
<evidence type="ECO:0000256" key="4">
    <source>
        <dbReference type="ARBA" id="ARBA00023163"/>
    </source>
</evidence>
<dbReference type="FunFam" id="1.10.10.10:FF:000001">
    <property type="entry name" value="LysR family transcriptional regulator"/>
    <property type="match status" value="1"/>
</dbReference>
<sequence length="309" mass="33568">METFAAVVETGRFADAAADLGITQQAVSKRIAALERELGVRLLTRTGRGAVPTIDGQAFLPHARELLRVARRAADSVRPGGRPLRVEIVGRRLGPARLLREFHRAQPDTELDVVTLVDGRAALAALADGTIDAAVRAVPDLPEGLAAERVYDEPIQLLTGPRHPLADARTLTPADLAPYPIWMPGLVAGTEWTAYYDAFAEAFGLTIDVVGPHYGTEPLLDVIADSATLTTLVGEHTQLLWPADYDLRRIPLRAPMPVYPHSLVWRIGNPHPALAALRAHCLRTKATFDEPTWTGSTWTPVAYPYPQGV</sequence>
<evidence type="ECO:0000313" key="7">
    <source>
        <dbReference type="Proteomes" id="UP000295444"/>
    </source>
</evidence>
<dbReference type="InterPro" id="IPR036390">
    <property type="entry name" value="WH_DNA-bd_sf"/>
</dbReference>
<evidence type="ECO:0000259" key="5">
    <source>
        <dbReference type="PROSITE" id="PS50931"/>
    </source>
</evidence>
<dbReference type="GO" id="GO:0003677">
    <property type="term" value="F:DNA binding"/>
    <property type="evidence" value="ECO:0007669"/>
    <property type="project" value="UniProtKB-KW"/>
</dbReference>
<dbReference type="GO" id="GO:0032993">
    <property type="term" value="C:protein-DNA complex"/>
    <property type="evidence" value="ECO:0007669"/>
    <property type="project" value="TreeGrafter"/>
</dbReference>
<protein>
    <submittedName>
        <fullName evidence="6">DNA-binding transcriptional LysR family regulator</fullName>
    </submittedName>
</protein>
<dbReference type="Pfam" id="PF03466">
    <property type="entry name" value="LysR_substrate"/>
    <property type="match status" value="1"/>
</dbReference>
<gene>
    <name evidence="6" type="ORF">EV186_102811</name>
</gene>
<evidence type="ECO:0000313" key="6">
    <source>
        <dbReference type="EMBL" id="TDQ00945.1"/>
    </source>
</evidence>
<dbReference type="Proteomes" id="UP000295444">
    <property type="component" value="Unassembled WGS sequence"/>
</dbReference>
<keyword evidence="2" id="KW-0805">Transcription regulation</keyword>
<dbReference type="SUPFAM" id="SSF53850">
    <property type="entry name" value="Periplasmic binding protein-like II"/>
    <property type="match status" value="1"/>
</dbReference>
<evidence type="ECO:0000256" key="2">
    <source>
        <dbReference type="ARBA" id="ARBA00023015"/>
    </source>
</evidence>
<dbReference type="EMBL" id="SNXZ01000002">
    <property type="protein sequence ID" value="TDQ00945.1"/>
    <property type="molecule type" value="Genomic_DNA"/>
</dbReference>
<dbReference type="PANTHER" id="PTHR30346:SF0">
    <property type="entry name" value="HCA OPERON TRANSCRIPTIONAL ACTIVATOR HCAR"/>
    <property type="match status" value="1"/>
</dbReference>
<evidence type="ECO:0000256" key="3">
    <source>
        <dbReference type="ARBA" id="ARBA00023125"/>
    </source>
</evidence>